<evidence type="ECO:0000313" key="3">
    <source>
        <dbReference type="Proteomes" id="UP000422572"/>
    </source>
</evidence>
<dbReference type="Proteomes" id="UP000422572">
    <property type="component" value="Chromosome"/>
</dbReference>
<keyword evidence="3" id="KW-1185">Reference proteome</keyword>
<feature type="compositionally biased region" description="Basic and acidic residues" evidence="1">
    <location>
        <begin position="66"/>
        <end position="75"/>
    </location>
</feature>
<sequence length="105" mass="11252">MSTYVITVPGTFLSDLTDSARVAVEQRLRSADPHRTALGKQEDLDVLTVNDNGTFSIHVEVEADDSRTAERRARETAAGALREAGYTPEQAPLGPAVVTGIDNQA</sequence>
<dbReference type="EMBL" id="CP034279">
    <property type="protein sequence ID" value="QGV82287.1"/>
    <property type="molecule type" value="Genomic_DNA"/>
</dbReference>
<dbReference type="KEGG" id="sfic:EIZ62_31545"/>
<feature type="compositionally biased region" description="Low complexity" evidence="1">
    <location>
        <begin position="76"/>
        <end position="85"/>
    </location>
</feature>
<organism evidence="2 3">
    <name type="scientific">Streptomyces ficellus</name>
    <dbReference type="NCBI Taxonomy" id="1977088"/>
    <lineage>
        <taxon>Bacteria</taxon>
        <taxon>Bacillati</taxon>
        <taxon>Actinomycetota</taxon>
        <taxon>Actinomycetes</taxon>
        <taxon>Kitasatosporales</taxon>
        <taxon>Streptomycetaceae</taxon>
        <taxon>Streptomyces</taxon>
    </lineage>
</organism>
<gene>
    <name evidence="2" type="ORF">EIZ62_31545</name>
</gene>
<reference evidence="2 3" key="1">
    <citation type="submission" date="2018-12" db="EMBL/GenBank/DDBJ databases">
        <title>Complete genome sequence of Streptomyces ficellus NRRL8067, the producer of ficellomycin, feldamycin and nojirimycin.</title>
        <authorList>
            <person name="Zhang H."/>
            <person name="Yue R."/>
            <person name="Liu Y."/>
            <person name="Li M."/>
            <person name="Mu H."/>
            <person name="Zhang J."/>
        </authorList>
    </citation>
    <scope>NUCLEOTIDE SEQUENCE [LARGE SCALE GENOMIC DNA]</scope>
    <source>
        <strain evidence="2 3">NRRL 8067</strain>
    </source>
</reference>
<evidence type="ECO:0000313" key="2">
    <source>
        <dbReference type="EMBL" id="QGV82287.1"/>
    </source>
</evidence>
<evidence type="ECO:0000256" key="1">
    <source>
        <dbReference type="SAM" id="MobiDB-lite"/>
    </source>
</evidence>
<name>A0A6I6FLA9_9ACTN</name>
<dbReference type="RefSeq" id="WP_156696027.1">
    <property type="nucleotide sequence ID" value="NZ_CP034279.1"/>
</dbReference>
<dbReference type="AlphaFoldDB" id="A0A6I6FLA9"/>
<proteinExistence type="predicted"/>
<dbReference type="OrthoDB" id="4323466at2"/>
<feature type="region of interest" description="Disordered" evidence="1">
    <location>
        <begin position="66"/>
        <end position="105"/>
    </location>
</feature>
<protein>
    <submittedName>
        <fullName evidence="2">Uncharacterized protein</fullName>
    </submittedName>
</protein>
<accession>A0A6I6FLA9</accession>